<dbReference type="EMBL" id="CABR01000058">
    <property type="protein sequence ID" value="CBI09958.1"/>
    <property type="molecule type" value="Genomic_DNA"/>
</dbReference>
<evidence type="ECO:0000256" key="7">
    <source>
        <dbReference type="ARBA" id="ARBA00023014"/>
    </source>
</evidence>
<dbReference type="GO" id="GO:0051536">
    <property type="term" value="F:iron-sulfur cluster binding"/>
    <property type="evidence" value="ECO:0007669"/>
    <property type="project" value="UniProtKB-KW"/>
</dbReference>
<dbReference type="EC" id="2.8.1.7" evidence="9"/>
<gene>
    <name evidence="9" type="primary">nifS</name>
    <name evidence="9" type="ORF">CARN7_0709</name>
</gene>
<dbReference type="GO" id="GO:0031071">
    <property type="term" value="F:cysteine desulfurase activity"/>
    <property type="evidence" value="ECO:0007669"/>
    <property type="project" value="UniProtKB-EC"/>
</dbReference>
<dbReference type="Pfam" id="PF00266">
    <property type="entry name" value="Aminotran_5"/>
    <property type="match status" value="1"/>
</dbReference>
<accession>E6QRT6</accession>
<evidence type="ECO:0000313" key="9">
    <source>
        <dbReference type="EMBL" id="CBI09958.1"/>
    </source>
</evidence>
<keyword evidence="5" id="KW-0663">Pyridoxal phosphate</keyword>
<dbReference type="InterPro" id="IPR016454">
    <property type="entry name" value="Cysteine_dSase"/>
</dbReference>
<name>E6QRT6_9ZZZZ</name>
<dbReference type="SUPFAM" id="SSF53383">
    <property type="entry name" value="PLP-dependent transferases"/>
    <property type="match status" value="1"/>
</dbReference>
<keyword evidence="4" id="KW-0479">Metal-binding</keyword>
<evidence type="ECO:0000256" key="1">
    <source>
        <dbReference type="ARBA" id="ARBA00001933"/>
    </source>
</evidence>
<dbReference type="FunFam" id="3.40.640.10:FF:000084">
    <property type="entry name" value="IscS-like cysteine desulfurase"/>
    <property type="match status" value="1"/>
</dbReference>
<feature type="domain" description="Aminotransferase class V" evidence="8">
    <location>
        <begin position="7"/>
        <end position="367"/>
    </location>
</feature>
<dbReference type="AlphaFoldDB" id="E6QRT6"/>
<evidence type="ECO:0000259" key="8">
    <source>
        <dbReference type="Pfam" id="PF00266"/>
    </source>
</evidence>
<dbReference type="Gene3D" id="3.40.640.10">
    <property type="entry name" value="Type I PLP-dependent aspartate aminotransferase-like (Major domain)"/>
    <property type="match status" value="1"/>
</dbReference>
<protein>
    <submittedName>
        <fullName evidence="9">Cysteine desulfurase (Nitrogenase metalloclusters biosynthesis protein nifS)</fullName>
        <ecNumber evidence="9">2.8.1.7</ecNumber>
    </submittedName>
</protein>
<evidence type="ECO:0000256" key="3">
    <source>
        <dbReference type="ARBA" id="ARBA00022679"/>
    </source>
</evidence>
<keyword evidence="3 9" id="KW-0808">Transferase</keyword>
<dbReference type="InterPro" id="IPR015421">
    <property type="entry name" value="PyrdxlP-dep_Trfase_major"/>
</dbReference>
<dbReference type="InterPro" id="IPR015424">
    <property type="entry name" value="PyrdxlP-dep_Trfase"/>
</dbReference>
<dbReference type="Gene3D" id="1.10.260.50">
    <property type="match status" value="1"/>
</dbReference>
<dbReference type="PIRSF" id="PIRSF005572">
    <property type="entry name" value="NifS"/>
    <property type="match status" value="1"/>
</dbReference>
<sequence length="383" mass="40148">MNMSASIYVDNNATTPLAPEVLSAMCACLADCYGNPSSQHHVGAAAKQRVMDARAKVAALLGASPAEIVFTASATESNHLAILGALARDPSRRHVVTTAVEHPATQMLLTRLAHEGVTVSAIEVDHNGLPDLAALEAAITPHTALVSMMWANNETGVVLPVAEAAQIAADHGVLFHTDAVQAVGRVPVNMHHMPADLLSLSGHKLHAAKGVGVLFIRKGCQLPPLLWGHQERGRRGGTENVAAIVGLGVAAELALGSLVQDAHGMVALRNQLEQGLLQQLPFAQVNGDGVPRLANTCNIRFGEIDAEIILNKLDKANICASSGSACTAGGTEPSQVLLSMGQTRAAALAAVRFSLSRYNTEYEVAHLIKVVPEIVRPLVRMAA</sequence>
<evidence type="ECO:0000256" key="4">
    <source>
        <dbReference type="ARBA" id="ARBA00022723"/>
    </source>
</evidence>
<keyword evidence="7" id="KW-0411">Iron-sulfur</keyword>
<organism evidence="9">
    <name type="scientific">mine drainage metagenome</name>
    <dbReference type="NCBI Taxonomy" id="410659"/>
    <lineage>
        <taxon>unclassified sequences</taxon>
        <taxon>metagenomes</taxon>
        <taxon>ecological metagenomes</taxon>
    </lineage>
</organism>
<keyword evidence="6" id="KW-0408">Iron</keyword>
<dbReference type="GO" id="GO:0046872">
    <property type="term" value="F:metal ion binding"/>
    <property type="evidence" value="ECO:0007669"/>
    <property type="project" value="UniProtKB-KW"/>
</dbReference>
<comment type="cofactor">
    <cofactor evidence="1">
        <name>pyridoxal 5'-phosphate</name>
        <dbReference type="ChEBI" id="CHEBI:597326"/>
    </cofactor>
</comment>
<reference evidence="9" key="1">
    <citation type="submission" date="2009-10" db="EMBL/GenBank/DDBJ databases">
        <title>Diversity of trophic interactions inside an arsenic-rich microbial ecosystem.</title>
        <authorList>
            <person name="Bertin P.N."/>
            <person name="Heinrich-Salmeron A."/>
            <person name="Pelletier E."/>
            <person name="Goulhen-Chollet F."/>
            <person name="Arsene-Ploetze F."/>
            <person name="Gallien S."/>
            <person name="Calteau A."/>
            <person name="Vallenet D."/>
            <person name="Casiot C."/>
            <person name="Chane-Woon-Ming B."/>
            <person name="Giloteaux L."/>
            <person name="Barakat M."/>
            <person name="Bonnefoy V."/>
            <person name="Bruneel O."/>
            <person name="Chandler M."/>
            <person name="Cleiss J."/>
            <person name="Duran R."/>
            <person name="Elbaz-Poulichet F."/>
            <person name="Fonknechten N."/>
            <person name="Lauga B."/>
            <person name="Mornico D."/>
            <person name="Ortet P."/>
            <person name="Schaeffer C."/>
            <person name="Siguier P."/>
            <person name="Alexander Thil Smith A."/>
            <person name="Van Dorsselaer A."/>
            <person name="Weissenbach J."/>
            <person name="Medigue C."/>
            <person name="Le Paslier D."/>
        </authorList>
    </citation>
    <scope>NUCLEOTIDE SEQUENCE</scope>
</reference>
<dbReference type="InterPro" id="IPR015422">
    <property type="entry name" value="PyrdxlP-dep_Trfase_small"/>
</dbReference>
<comment type="caution">
    <text evidence="9">The sequence shown here is derived from an EMBL/GenBank/DDBJ whole genome shotgun (WGS) entry which is preliminary data.</text>
</comment>
<evidence type="ECO:0000256" key="5">
    <source>
        <dbReference type="ARBA" id="ARBA00022898"/>
    </source>
</evidence>
<dbReference type="Gene3D" id="3.90.1150.10">
    <property type="entry name" value="Aspartate Aminotransferase, domain 1"/>
    <property type="match status" value="1"/>
</dbReference>
<proteinExistence type="inferred from homology"/>
<comment type="similarity">
    <text evidence="2">Belongs to the class-V pyridoxal-phosphate-dependent aminotransferase family. NifS/IscS subfamily.</text>
</comment>
<dbReference type="InterPro" id="IPR000192">
    <property type="entry name" value="Aminotrans_V_dom"/>
</dbReference>
<dbReference type="PANTHER" id="PTHR11601:SF34">
    <property type="entry name" value="CYSTEINE DESULFURASE"/>
    <property type="match status" value="1"/>
</dbReference>
<dbReference type="PANTHER" id="PTHR11601">
    <property type="entry name" value="CYSTEINE DESULFURYLASE FAMILY MEMBER"/>
    <property type="match status" value="1"/>
</dbReference>
<evidence type="ECO:0000256" key="6">
    <source>
        <dbReference type="ARBA" id="ARBA00023004"/>
    </source>
</evidence>
<evidence type="ECO:0000256" key="2">
    <source>
        <dbReference type="ARBA" id="ARBA00006490"/>
    </source>
</evidence>